<evidence type="ECO:0000313" key="4">
    <source>
        <dbReference type="Proteomes" id="UP001497453"/>
    </source>
</evidence>
<feature type="compositionally biased region" description="Polar residues" evidence="1">
    <location>
        <begin position="465"/>
        <end position="477"/>
    </location>
</feature>
<feature type="region of interest" description="Disordered" evidence="1">
    <location>
        <begin position="337"/>
        <end position="371"/>
    </location>
</feature>
<keyword evidence="2" id="KW-0812">Transmembrane</keyword>
<keyword evidence="2" id="KW-0472">Membrane</keyword>
<name>A0ABP1CH79_9APHY</name>
<feature type="region of interest" description="Disordered" evidence="1">
    <location>
        <begin position="443"/>
        <end position="477"/>
    </location>
</feature>
<gene>
    <name evidence="3" type="ORF">GFSPODELE1_LOCUS565</name>
</gene>
<keyword evidence="2" id="KW-1133">Transmembrane helix</keyword>
<evidence type="ECO:0000313" key="3">
    <source>
        <dbReference type="EMBL" id="CAL1695042.1"/>
    </source>
</evidence>
<accession>A0ABP1CH79</accession>
<feature type="transmembrane region" description="Helical" evidence="2">
    <location>
        <begin position="277"/>
        <end position="298"/>
    </location>
</feature>
<reference evidence="4" key="1">
    <citation type="submission" date="2024-04" db="EMBL/GenBank/DDBJ databases">
        <authorList>
            <person name="Shaw F."/>
            <person name="Minotto A."/>
        </authorList>
    </citation>
    <scope>NUCLEOTIDE SEQUENCE [LARGE SCALE GENOMIC DNA]</scope>
</reference>
<dbReference type="EMBL" id="OZ037944">
    <property type="protein sequence ID" value="CAL1695042.1"/>
    <property type="molecule type" value="Genomic_DNA"/>
</dbReference>
<feature type="transmembrane region" description="Helical" evidence="2">
    <location>
        <begin position="222"/>
        <end position="243"/>
    </location>
</feature>
<organism evidence="3 4">
    <name type="scientific">Somion occarium</name>
    <dbReference type="NCBI Taxonomy" id="3059160"/>
    <lineage>
        <taxon>Eukaryota</taxon>
        <taxon>Fungi</taxon>
        <taxon>Dikarya</taxon>
        <taxon>Basidiomycota</taxon>
        <taxon>Agaricomycotina</taxon>
        <taxon>Agaricomycetes</taxon>
        <taxon>Polyporales</taxon>
        <taxon>Cerrenaceae</taxon>
        <taxon>Somion</taxon>
    </lineage>
</organism>
<feature type="transmembrane region" description="Helical" evidence="2">
    <location>
        <begin position="149"/>
        <end position="167"/>
    </location>
</feature>
<evidence type="ECO:0000256" key="2">
    <source>
        <dbReference type="SAM" id="Phobius"/>
    </source>
</evidence>
<keyword evidence="4" id="KW-1185">Reference proteome</keyword>
<feature type="transmembrane region" description="Helical" evidence="2">
    <location>
        <begin position="179"/>
        <end position="201"/>
    </location>
</feature>
<feature type="transmembrane region" description="Helical" evidence="2">
    <location>
        <begin position="377"/>
        <end position="397"/>
    </location>
</feature>
<feature type="compositionally biased region" description="Basic residues" evidence="1">
    <location>
        <begin position="444"/>
        <end position="461"/>
    </location>
</feature>
<proteinExistence type="predicted"/>
<protein>
    <submittedName>
        <fullName evidence="3">Uncharacterized protein</fullName>
    </submittedName>
</protein>
<feature type="transmembrane region" description="Helical" evidence="2">
    <location>
        <begin position="417"/>
        <end position="438"/>
    </location>
</feature>
<dbReference type="Proteomes" id="UP001497453">
    <property type="component" value="Chromosome 1"/>
</dbReference>
<sequence>MKEHAVNVWTSSQSPVASCPRAFEPAENRRTADMISQFSAILGVLSRLKLKKERKQKAIDDSSVDHAVSVYGNLVCTFLSITASCLIVKSDGAHVLVPSKYPSETPRVVAVARWIVNPDISGIGVRLSFYLQNFCLVLLVDRSWEDAPGALWTFTSTSFGLTVAAIIQARSGLLSFFQALQVSNLVWLANFGSFLALASYSRHRTNHEQEPDGRSKKVEPENSVKIGAMLQMFFSMALTFYTWSNPQAFNQDHCAPFVKYVAFFAVDFPALGSGRKLGLIVTSILTGGYLLITAHEILSYYRRHNKHRPSNPMITVDHCPDSSKQNDVELRGTTDDIDVSDLSDNSHSPQPSPVFPRSEKSGTRRTRHRRRGWSSNLDPMLLGITIFQVIVFTYFIISTELLLRHNPAVDSSDKEWGFGQILALIVVVPSLISVIRAFKEHGFRNRHHRKSKRGRRKRTRGRPPQAQSTAITVQGKA</sequence>
<evidence type="ECO:0000256" key="1">
    <source>
        <dbReference type="SAM" id="MobiDB-lite"/>
    </source>
</evidence>